<dbReference type="EMBL" id="JBHULH010000001">
    <property type="protein sequence ID" value="MFD2566100.1"/>
    <property type="molecule type" value="Genomic_DNA"/>
</dbReference>
<dbReference type="Proteomes" id="UP001597508">
    <property type="component" value="Unassembled WGS sequence"/>
</dbReference>
<evidence type="ECO:0000313" key="2">
    <source>
        <dbReference type="Proteomes" id="UP001597508"/>
    </source>
</evidence>
<gene>
    <name evidence="1" type="ORF">ACFSRZ_01875</name>
</gene>
<accession>A0ABW5LMX1</accession>
<sequence length="55" mass="6626">MFEIWSENEVFRKISYKEMRLKEALYRGMGQSYTIVYPNGIKYECKIVLPNDQSK</sequence>
<comment type="caution">
    <text evidence="1">The sequence shown here is derived from an EMBL/GenBank/DDBJ whole genome shotgun (WGS) entry which is preliminary data.</text>
</comment>
<organism evidence="1 2">
    <name type="scientific">Pseudotenacibaculum haliotis</name>
    <dbReference type="NCBI Taxonomy" id="1862138"/>
    <lineage>
        <taxon>Bacteria</taxon>
        <taxon>Pseudomonadati</taxon>
        <taxon>Bacteroidota</taxon>
        <taxon>Flavobacteriia</taxon>
        <taxon>Flavobacteriales</taxon>
        <taxon>Flavobacteriaceae</taxon>
        <taxon>Pseudotenacibaculum</taxon>
    </lineage>
</organism>
<reference evidence="2" key="1">
    <citation type="journal article" date="2019" name="Int. J. Syst. Evol. Microbiol.">
        <title>The Global Catalogue of Microorganisms (GCM) 10K type strain sequencing project: providing services to taxonomists for standard genome sequencing and annotation.</title>
        <authorList>
            <consortium name="The Broad Institute Genomics Platform"/>
            <consortium name="The Broad Institute Genome Sequencing Center for Infectious Disease"/>
            <person name="Wu L."/>
            <person name="Ma J."/>
        </authorList>
    </citation>
    <scope>NUCLEOTIDE SEQUENCE [LARGE SCALE GENOMIC DNA]</scope>
    <source>
        <strain evidence="2">KCTC 52127</strain>
    </source>
</reference>
<keyword evidence="2" id="KW-1185">Reference proteome</keyword>
<name>A0ABW5LMX1_9FLAO</name>
<proteinExistence type="predicted"/>
<evidence type="ECO:0000313" key="1">
    <source>
        <dbReference type="EMBL" id="MFD2566100.1"/>
    </source>
</evidence>
<dbReference type="RefSeq" id="WP_379664821.1">
    <property type="nucleotide sequence ID" value="NZ_JBHULH010000001.1"/>
</dbReference>
<protein>
    <submittedName>
        <fullName evidence="1">Uncharacterized protein</fullName>
    </submittedName>
</protein>